<name>A0A0R1YCF9_9LACO</name>
<reference evidence="3 4" key="1">
    <citation type="journal article" date="2015" name="Genome Announc.">
        <title>Expanding the biotechnology potential of lactobacilli through comparative genomics of 213 strains and associated genera.</title>
        <authorList>
            <person name="Sun Z."/>
            <person name="Harris H.M."/>
            <person name="McCann A."/>
            <person name="Guo C."/>
            <person name="Argimon S."/>
            <person name="Zhang W."/>
            <person name="Yang X."/>
            <person name="Jeffery I.B."/>
            <person name="Cooney J.C."/>
            <person name="Kagawa T.F."/>
            <person name="Liu W."/>
            <person name="Song Y."/>
            <person name="Salvetti E."/>
            <person name="Wrobel A."/>
            <person name="Rasinkangas P."/>
            <person name="Parkhill J."/>
            <person name="Rea M.C."/>
            <person name="O'Sullivan O."/>
            <person name="Ritari J."/>
            <person name="Douillard F.P."/>
            <person name="Paul Ross R."/>
            <person name="Yang R."/>
            <person name="Briner A.E."/>
            <person name="Felis G.E."/>
            <person name="de Vos W.M."/>
            <person name="Barrangou R."/>
            <person name="Klaenhammer T.R."/>
            <person name="Caufield P.W."/>
            <person name="Cui Y."/>
            <person name="Zhang H."/>
            <person name="O'Toole P.W."/>
        </authorList>
    </citation>
    <scope>NUCLEOTIDE SEQUENCE [LARGE SCALE GENOMIC DNA]</scope>
    <source>
        <strain evidence="3 4">DSM 5661</strain>
    </source>
</reference>
<accession>A0A0R1YCF9</accession>
<evidence type="ECO:0000256" key="1">
    <source>
        <dbReference type="ARBA" id="ARBA00009580"/>
    </source>
</evidence>
<proteinExistence type="inferred from homology"/>
<dbReference type="PROSITE" id="PS50056">
    <property type="entry name" value="TYR_PHOSPHATASE_2"/>
    <property type="match status" value="1"/>
</dbReference>
<gene>
    <name evidence="3" type="ORF">FC39_GL000894</name>
</gene>
<dbReference type="Proteomes" id="UP000051223">
    <property type="component" value="Unassembled WGS sequence"/>
</dbReference>
<dbReference type="InterPro" id="IPR029021">
    <property type="entry name" value="Prot-tyrosine_phosphatase-like"/>
</dbReference>
<sequence>MNKPNILPLKTVRNPRDLGGYVGFEGRKIKMHRLLRTGNISCISEHDANFLREYGLRKIIDLRSPLENKKSPDKPISGVEHFQISLSDEDNTKGGGGHNIEKMFEEYRKDQYAGFRMMCQRYHDHVTKPHAQGTLHKILEMLADTSDGAILYHCSEGKDRTGIVTVLILYILGVDLETIRQDYLYSNYMLNNYRAKRDKVFAEEGENLSFRANMRILGSVSDAFLDTSLITIEKDFGGLDEYVKNQLGVTPELRDALRELYLEKK</sequence>
<evidence type="ECO:0000259" key="2">
    <source>
        <dbReference type="PROSITE" id="PS50056"/>
    </source>
</evidence>
<dbReference type="GO" id="GO:0004721">
    <property type="term" value="F:phosphoprotein phosphatase activity"/>
    <property type="evidence" value="ECO:0007669"/>
    <property type="project" value="InterPro"/>
</dbReference>
<dbReference type="AlphaFoldDB" id="A0A0R1YCF9"/>
<protein>
    <submittedName>
        <fullName evidence="3">Protein-tyrosine phosphatase</fullName>
    </submittedName>
</protein>
<dbReference type="PATRIC" id="fig|1423754.3.peg.920"/>
<dbReference type="InterPro" id="IPR026893">
    <property type="entry name" value="Tyr/Ser_Pase_IphP-type"/>
</dbReference>
<dbReference type="Gene3D" id="3.90.190.10">
    <property type="entry name" value="Protein tyrosine phosphatase superfamily"/>
    <property type="match status" value="1"/>
</dbReference>
<dbReference type="PANTHER" id="PTHR31126:SF1">
    <property type="entry name" value="TYROSINE SPECIFIC PROTEIN PHOSPHATASES DOMAIN-CONTAINING PROTEIN"/>
    <property type="match status" value="1"/>
</dbReference>
<dbReference type="PANTHER" id="PTHR31126">
    <property type="entry name" value="TYROSINE-PROTEIN PHOSPHATASE"/>
    <property type="match status" value="1"/>
</dbReference>
<comment type="caution">
    <text evidence="3">The sequence shown here is derived from an EMBL/GenBank/DDBJ whole genome shotgun (WGS) entry which is preliminary data.</text>
</comment>
<dbReference type="InterPro" id="IPR000387">
    <property type="entry name" value="Tyr_Pase_dom"/>
</dbReference>
<feature type="domain" description="Tyrosine specific protein phosphatases" evidence="2">
    <location>
        <begin position="136"/>
        <end position="208"/>
    </location>
</feature>
<dbReference type="eggNOG" id="COG2365">
    <property type="taxonomic scope" value="Bacteria"/>
</dbReference>
<evidence type="ECO:0000313" key="4">
    <source>
        <dbReference type="Proteomes" id="UP000051223"/>
    </source>
</evidence>
<keyword evidence="4" id="KW-1185">Reference proteome</keyword>
<organism evidence="3 4">
    <name type="scientific">Lactobacillus hamsteri DSM 5661 = JCM 6256</name>
    <dbReference type="NCBI Taxonomy" id="1423754"/>
    <lineage>
        <taxon>Bacteria</taxon>
        <taxon>Bacillati</taxon>
        <taxon>Bacillota</taxon>
        <taxon>Bacilli</taxon>
        <taxon>Lactobacillales</taxon>
        <taxon>Lactobacillaceae</taxon>
        <taxon>Lactobacillus</taxon>
    </lineage>
</organism>
<comment type="similarity">
    <text evidence="1">Belongs to the protein-tyrosine phosphatase family.</text>
</comment>
<dbReference type="OrthoDB" id="1188001at2"/>
<dbReference type="STRING" id="1423754.FC39_GL000894"/>
<dbReference type="SUPFAM" id="SSF52799">
    <property type="entry name" value="(Phosphotyrosine protein) phosphatases II"/>
    <property type="match status" value="1"/>
</dbReference>
<evidence type="ECO:0000313" key="3">
    <source>
        <dbReference type="EMBL" id="KRM40077.1"/>
    </source>
</evidence>
<dbReference type="Pfam" id="PF13350">
    <property type="entry name" value="Y_phosphatase3"/>
    <property type="match status" value="1"/>
</dbReference>
<dbReference type="EMBL" id="AZGI01000029">
    <property type="protein sequence ID" value="KRM40077.1"/>
    <property type="molecule type" value="Genomic_DNA"/>
</dbReference>
<dbReference type="RefSeq" id="WP_025081000.1">
    <property type="nucleotide sequence ID" value="NZ_AZGI01000029.1"/>
</dbReference>